<accession>A0AAD5XYJ3</accession>
<dbReference type="GO" id="GO:0061512">
    <property type="term" value="P:protein localization to cilium"/>
    <property type="evidence" value="ECO:0007669"/>
    <property type="project" value="TreeGrafter"/>
</dbReference>
<dbReference type="AlphaFoldDB" id="A0AAD5XYJ3"/>
<dbReference type="GO" id="GO:0005929">
    <property type="term" value="C:cilium"/>
    <property type="evidence" value="ECO:0007669"/>
    <property type="project" value="TreeGrafter"/>
</dbReference>
<dbReference type="EMBL" id="JADGJW010000491">
    <property type="protein sequence ID" value="KAJ3216204.1"/>
    <property type="molecule type" value="Genomic_DNA"/>
</dbReference>
<dbReference type="PRINTS" id="PR01573">
    <property type="entry name" value="SUPERTUBBY"/>
</dbReference>
<protein>
    <recommendedName>
        <fullName evidence="3">Tubby C-terminal domain-containing protein</fullName>
    </recommendedName>
</protein>
<keyword evidence="5" id="KW-1185">Reference proteome</keyword>
<dbReference type="SUPFAM" id="SSF54518">
    <property type="entry name" value="Tubby C-terminal domain-like"/>
    <property type="match status" value="1"/>
</dbReference>
<gene>
    <name evidence="4" type="ORF">HK099_005975</name>
</gene>
<dbReference type="InterPro" id="IPR025659">
    <property type="entry name" value="Tubby-like_C"/>
</dbReference>
<dbReference type="InterPro" id="IPR000007">
    <property type="entry name" value="Tubby_C"/>
</dbReference>
<feature type="compositionally biased region" description="Basic and acidic residues" evidence="2">
    <location>
        <begin position="39"/>
        <end position="52"/>
    </location>
</feature>
<reference evidence="4" key="1">
    <citation type="submission" date="2020-05" db="EMBL/GenBank/DDBJ databases">
        <title>Phylogenomic resolution of chytrid fungi.</title>
        <authorList>
            <person name="Stajich J.E."/>
            <person name="Amses K."/>
            <person name="Simmons R."/>
            <person name="Seto K."/>
            <person name="Myers J."/>
            <person name="Bonds A."/>
            <person name="Quandt C.A."/>
            <person name="Barry K."/>
            <person name="Liu P."/>
            <person name="Grigoriev I."/>
            <person name="Longcore J.E."/>
            <person name="James T.Y."/>
        </authorList>
    </citation>
    <scope>NUCLEOTIDE SEQUENCE</scope>
    <source>
        <strain evidence="4">JEL0476</strain>
    </source>
</reference>
<evidence type="ECO:0000313" key="4">
    <source>
        <dbReference type="EMBL" id="KAJ3216204.1"/>
    </source>
</evidence>
<evidence type="ECO:0000313" key="5">
    <source>
        <dbReference type="Proteomes" id="UP001211065"/>
    </source>
</evidence>
<evidence type="ECO:0000256" key="1">
    <source>
        <dbReference type="ARBA" id="ARBA00007129"/>
    </source>
</evidence>
<comment type="caution">
    <text evidence="4">The sequence shown here is derived from an EMBL/GenBank/DDBJ whole genome shotgun (WGS) entry which is preliminary data.</text>
</comment>
<sequence>MSVKEDSEESEESEDGTSKLEKNKLIKKSSAEEAADDAEAVKITEPEKRTEVEQDVITVEPKVETAVDVSAPALEITGLGLNVKSLLVIAPELFQRISKESILRCRVFRKKNILDKAHPSFFMYNEGDEKFLMAARKRKKSKDVNFIISKSLDGLTKNSKDYIAKLKANSQRTNFILMDARNFNEKAGNKGLKEIGVINYSKTVLPREMNVAIPLESIEDNSANCVDILKEMSNKNSDKIMFLKNKTPRWNDATQSHCLNFGGRVSLPSIKNFQLVSEKDEQTIIMQFGRCGPDFFSLDARWPMTPVEAFSIALTAFDAYDSA</sequence>
<organism evidence="4 5">
    <name type="scientific">Clydaea vesicula</name>
    <dbReference type="NCBI Taxonomy" id="447962"/>
    <lineage>
        <taxon>Eukaryota</taxon>
        <taxon>Fungi</taxon>
        <taxon>Fungi incertae sedis</taxon>
        <taxon>Chytridiomycota</taxon>
        <taxon>Chytridiomycota incertae sedis</taxon>
        <taxon>Chytridiomycetes</taxon>
        <taxon>Lobulomycetales</taxon>
        <taxon>Lobulomycetaceae</taxon>
        <taxon>Clydaea</taxon>
    </lineage>
</organism>
<evidence type="ECO:0000259" key="3">
    <source>
        <dbReference type="Pfam" id="PF01167"/>
    </source>
</evidence>
<feature type="region of interest" description="Disordered" evidence="2">
    <location>
        <begin position="1"/>
        <end position="53"/>
    </location>
</feature>
<proteinExistence type="inferred from homology"/>
<name>A0AAD5XYJ3_9FUNG</name>
<feature type="domain" description="Tubby C-terminal" evidence="3">
    <location>
        <begin position="95"/>
        <end position="318"/>
    </location>
</feature>
<feature type="compositionally biased region" description="Acidic residues" evidence="2">
    <location>
        <begin position="1"/>
        <end position="15"/>
    </location>
</feature>
<dbReference type="Pfam" id="PF01167">
    <property type="entry name" value="Tub"/>
    <property type="match status" value="1"/>
</dbReference>
<dbReference type="Proteomes" id="UP001211065">
    <property type="component" value="Unassembled WGS sequence"/>
</dbReference>
<evidence type="ECO:0000256" key="2">
    <source>
        <dbReference type="SAM" id="MobiDB-lite"/>
    </source>
</evidence>
<dbReference type="PANTHER" id="PTHR16517:SF7">
    <property type="entry name" value="PROTEIN KING TUBBY"/>
    <property type="match status" value="1"/>
</dbReference>
<dbReference type="Gene3D" id="3.20.90.10">
    <property type="entry name" value="Tubby Protein, Chain A"/>
    <property type="match status" value="1"/>
</dbReference>
<dbReference type="PANTHER" id="PTHR16517">
    <property type="entry name" value="TUBBY-RELATED"/>
    <property type="match status" value="1"/>
</dbReference>
<comment type="similarity">
    <text evidence="1">Belongs to the TUB family.</text>
</comment>